<feature type="transmembrane region" description="Helical" evidence="2">
    <location>
        <begin position="27"/>
        <end position="50"/>
    </location>
</feature>
<gene>
    <name evidence="3" type="ORF">LX80_00305</name>
</gene>
<evidence type="ECO:0000256" key="2">
    <source>
        <dbReference type="SAM" id="Phobius"/>
    </source>
</evidence>
<dbReference type="EMBL" id="QKZV01000001">
    <property type="protein sequence ID" value="PZX65812.1"/>
    <property type="molecule type" value="Genomic_DNA"/>
</dbReference>
<reference evidence="3 4" key="1">
    <citation type="submission" date="2018-06" db="EMBL/GenBank/DDBJ databases">
        <title>Genomic Encyclopedia of Archaeal and Bacterial Type Strains, Phase II (KMG-II): from individual species to whole genera.</title>
        <authorList>
            <person name="Goeker M."/>
        </authorList>
    </citation>
    <scope>NUCLEOTIDE SEQUENCE [LARGE SCALE GENOMIC DNA]</scope>
    <source>
        <strain evidence="3 4">DSM 23241</strain>
    </source>
</reference>
<keyword evidence="2" id="KW-1133">Transmembrane helix</keyword>
<name>A0A2W7TRT1_9BACT</name>
<protein>
    <submittedName>
        <fullName evidence="3">Uncharacterized protein</fullName>
    </submittedName>
</protein>
<dbReference type="RefSeq" id="WP_111293267.1">
    <property type="nucleotide sequence ID" value="NZ_QKZV01000001.1"/>
</dbReference>
<proteinExistence type="predicted"/>
<dbReference type="OrthoDB" id="678407at2"/>
<keyword evidence="2" id="KW-0472">Membrane</keyword>
<feature type="transmembrane region" description="Helical" evidence="2">
    <location>
        <begin position="62"/>
        <end position="81"/>
    </location>
</feature>
<dbReference type="AlphaFoldDB" id="A0A2W7TRT1"/>
<feature type="region of interest" description="Disordered" evidence="1">
    <location>
        <begin position="105"/>
        <end position="125"/>
    </location>
</feature>
<evidence type="ECO:0000256" key="1">
    <source>
        <dbReference type="SAM" id="MobiDB-lite"/>
    </source>
</evidence>
<organism evidence="3 4">
    <name type="scientific">Hydrotalea sandarakina</name>
    <dbReference type="NCBI Taxonomy" id="1004304"/>
    <lineage>
        <taxon>Bacteria</taxon>
        <taxon>Pseudomonadati</taxon>
        <taxon>Bacteroidota</taxon>
        <taxon>Chitinophagia</taxon>
        <taxon>Chitinophagales</taxon>
        <taxon>Chitinophagaceae</taxon>
        <taxon>Hydrotalea</taxon>
    </lineage>
</organism>
<keyword evidence="4" id="KW-1185">Reference proteome</keyword>
<sequence>MLTDKEEKFIKYWAENGEKQKHGARSLLKGFSLGMSIGVAIILLIAAGWYERADMEAHSKLNPFFLLFIILILALFMAFLYRNYRWEMNQQYYLELLAKQKRINKSNSSNNQNSTNNLNTKENNP</sequence>
<comment type="caution">
    <text evidence="3">The sequence shown here is derived from an EMBL/GenBank/DDBJ whole genome shotgun (WGS) entry which is preliminary data.</text>
</comment>
<evidence type="ECO:0000313" key="4">
    <source>
        <dbReference type="Proteomes" id="UP000249720"/>
    </source>
</evidence>
<keyword evidence="2" id="KW-0812">Transmembrane</keyword>
<evidence type="ECO:0000313" key="3">
    <source>
        <dbReference type="EMBL" id="PZX65812.1"/>
    </source>
</evidence>
<accession>A0A2W7TRT1</accession>
<dbReference type="Proteomes" id="UP000249720">
    <property type="component" value="Unassembled WGS sequence"/>
</dbReference>